<dbReference type="InterPro" id="IPR007111">
    <property type="entry name" value="NACHT_NTPase"/>
</dbReference>
<dbReference type="PANTHER" id="PTHR46844">
    <property type="entry name" value="SLR5058 PROTEIN"/>
    <property type="match status" value="1"/>
</dbReference>
<sequence>MDPVVMRIASSVASPLIRKLFQSEGPGAGLVDRPVRIASYVSFKGEKRTLDGTDMHDLAAALVDEAFRTGESPAPTDERWAVVDALTTTLYALGDLTLSDVAAVELGHTALARELRRAADTPERELSADATYFYERLLETACLHILNFFTQRSTFIPATLVTQSRRQGELIALIDELIARNPLPGSADAAFERRYLEHIAQKHNALTIYGIDLRDSPERWPLDAAYLSLSATCPDTRTMDASGVPLTPDPVRLHAEDAFLDHDRVLLRGDAGSGKTTLVQWLAITTDRDRIPFVLPLRTLIRSDTLPTPDRFLTSVACPHTPPDGWTERVLRSGRALVMVDGLDEIPGPDRTRIKDWLLDLTRAFPGNRWLVTSRPTAVRPDWLDGFRELTLARMTDTDVAAFVQRWHRAADACSYETDLLSALRAKPDLARLATNPLMCGLICALHRERRGYLPQDRKELYDAALAMLLTRRDLERGMSTPDGLEMSEPARLALLQRIAYALILSGRTEMDETTAESLIDRALPSITISSGTADAPAVFRHLLLRSGLLRQPGPGVVDFVHRTFLDYLGARAAVEDGHLDVLASHAADPQWEDVIRMAVAHARPHERVGLLEKLKTEADRTQTPATTGARLRLLAMACLEHATELDPRVRAEVEARAAELIPPRTVEEARALAEAGPLVLGLLPGPGGLSDEVAHYVTVTASMIATDAALPVLKRYCSHPDLRVRAQLVGTWHRFNTDVYADEVIAHLDPDDLSITIDSPERLRALDRMGPRPCVGLHGPHSIEDMTQVLDPSLITRLALSDNPNVNDLAWLTRLTGMTSLSLIDCPAVADLSPLEDLPLTSLHLYSLPELSGLKGLQILDGLKTLGFSELALPGNGLSALPASAPLEFLFLGRNTLTSSGLRGLGRWPTLQTLSIGPEPGPLTARDWEEVAALPSLQCLNLNSRMLAAVESARPFARVEQLFLPQFTGTEDLSALPALFPHVRTVTLIPLPGQSVDTGPYESLFPDAALTALPRTYGY</sequence>
<evidence type="ECO:0000313" key="5">
    <source>
        <dbReference type="Proteomes" id="UP000664167"/>
    </source>
</evidence>
<protein>
    <submittedName>
        <fullName evidence="4">NACHT domain-containing protein</fullName>
    </submittedName>
</protein>
<dbReference type="Proteomes" id="UP000664167">
    <property type="component" value="Unassembled WGS sequence"/>
</dbReference>
<reference evidence="4" key="1">
    <citation type="submission" date="2021-03" db="EMBL/GenBank/DDBJ databases">
        <title>Streptomyces poriferae sp. nov., a novel marine sponge-derived Actinobacteria species with anti-MRSA activity.</title>
        <authorList>
            <person name="Sandoval-Powers M."/>
            <person name="Kralova S."/>
            <person name="Nguyen G.-S."/>
            <person name="Fawwal D."/>
            <person name="Degnes K."/>
            <person name="Klinkenberg G."/>
            <person name="Sletta H."/>
            <person name="Wentzel A."/>
            <person name="Liles M.R."/>
        </authorList>
    </citation>
    <scope>NUCLEOTIDE SEQUENCE</scope>
    <source>
        <strain evidence="4">DSM 41794</strain>
    </source>
</reference>
<dbReference type="InterPro" id="IPR032675">
    <property type="entry name" value="LRR_dom_sf"/>
</dbReference>
<dbReference type="Pfam" id="PF05729">
    <property type="entry name" value="NACHT"/>
    <property type="match status" value="1"/>
</dbReference>
<feature type="domain" description="NACHT" evidence="3">
    <location>
        <begin position="263"/>
        <end position="576"/>
    </location>
</feature>
<dbReference type="Gene3D" id="3.40.50.300">
    <property type="entry name" value="P-loop containing nucleotide triphosphate hydrolases"/>
    <property type="match status" value="1"/>
</dbReference>
<dbReference type="GO" id="GO:0005524">
    <property type="term" value="F:ATP binding"/>
    <property type="evidence" value="ECO:0007669"/>
    <property type="project" value="UniProtKB-KW"/>
</dbReference>
<name>A0A939F5P7_9ACTN</name>
<dbReference type="Pfam" id="PF22733">
    <property type="entry name" value="NNH1"/>
    <property type="match status" value="1"/>
</dbReference>
<evidence type="ECO:0000313" key="4">
    <source>
        <dbReference type="EMBL" id="MBO0513066.1"/>
    </source>
</evidence>
<dbReference type="InterPro" id="IPR027417">
    <property type="entry name" value="P-loop_NTPase"/>
</dbReference>
<accession>A0A939F5P7</accession>
<evidence type="ECO:0000256" key="2">
    <source>
        <dbReference type="ARBA" id="ARBA00022840"/>
    </source>
</evidence>
<dbReference type="PANTHER" id="PTHR46844:SF1">
    <property type="entry name" value="SLR5058 PROTEIN"/>
    <property type="match status" value="1"/>
</dbReference>
<dbReference type="EMBL" id="JAFLRJ010000133">
    <property type="protein sequence ID" value="MBO0513066.1"/>
    <property type="molecule type" value="Genomic_DNA"/>
</dbReference>
<proteinExistence type="predicted"/>
<keyword evidence="5" id="KW-1185">Reference proteome</keyword>
<evidence type="ECO:0000256" key="1">
    <source>
        <dbReference type="ARBA" id="ARBA00022741"/>
    </source>
</evidence>
<dbReference type="SUPFAM" id="SSF52058">
    <property type="entry name" value="L domain-like"/>
    <property type="match status" value="1"/>
</dbReference>
<dbReference type="AlphaFoldDB" id="A0A939F5P7"/>
<keyword evidence="1" id="KW-0547">Nucleotide-binding</keyword>
<dbReference type="SUPFAM" id="SSF52540">
    <property type="entry name" value="P-loop containing nucleoside triphosphate hydrolases"/>
    <property type="match status" value="1"/>
</dbReference>
<comment type="caution">
    <text evidence="4">The sequence shown here is derived from an EMBL/GenBank/DDBJ whole genome shotgun (WGS) entry which is preliminary data.</text>
</comment>
<dbReference type="RefSeq" id="WP_206962499.1">
    <property type="nucleotide sequence ID" value="NZ_BAAAJJ010000018.1"/>
</dbReference>
<dbReference type="InterPro" id="IPR054547">
    <property type="entry name" value="NNH1"/>
</dbReference>
<keyword evidence="2" id="KW-0067">ATP-binding</keyword>
<dbReference type="PROSITE" id="PS50837">
    <property type="entry name" value="NACHT"/>
    <property type="match status" value="1"/>
</dbReference>
<organism evidence="4 5">
    <name type="scientific">Streptomyces beijiangensis</name>
    <dbReference type="NCBI Taxonomy" id="163361"/>
    <lineage>
        <taxon>Bacteria</taxon>
        <taxon>Bacillati</taxon>
        <taxon>Actinomycetota</taxon>
        <taxon>Actinomycetes</taxon>
        <taxon>Kitasatosporales</taxon>
        <taxon>Streptomycetaceae</taxon>
        <taxon>Streptomyces</taxon>
    </lineage>
</organism>
<dbReference type="Gene3D" id="3.80.10.10">
    <property type="entry name" value="Ribonuclease Inhibitor"/>
    <property type="match status" value="1"/>
</dbReference>
<gene>
    <name evidence="4" type="ORF">J0695_14820</name>
</gene>
<evidence type="ECO:0000259" key="3">
    <source>
        <dbReference type="PROSITE" id="PS50837"/>
    </source>
</evidence>